<feature type="compositionally biased region" description="Acidic residues" evidence="1">
    <location>
        <begin position="437"/>
        <end position="456"/>
    </location>
</feature>
<feature type="compositionally biased region" description="Basic and acidic residues" evidence="1">
    <location>
        <begin position="380"/>
        <end position="407"/>
    </location>
</feature>
<accession>A0A7J6TUZ6</accession>
<feature type="non-terminal residue" evidence="2">
    <location>
        <position position="456"/>
    </location>
</feature>
<dbReference type="AlphaFoldDB" id="A0A7J6TUZ6"/>
<evidence type="ECO:0000313" key="2">
    <source>
        <dbReference type="EMBL" id="KAF4749219.1"/>
    </source>
</evidence>
<dbReference type="EMBL" id="JABANO010008010">
    <property type="protein sequence ID" value="KAF4749219.1"/>
    <property type="molecule type" value="Genomic_DNA"/>
</dbReference>
<sequence>MCSGGIPPYMCDLDTVDFYWTNVINEIAGHAEPRDIARLLQGQNIVGLGIQCNAGEQGIHAISVATLYDGVFVYILAKKWLPEGLWRLLRNDACTKVICNINDAILGRLERYRLPNVCFTTLMREHRQEKHADSVHEHVQKRLTSECIPPYMCDLDTVDFYWTNVINEIAGHAEPRDIARLLQGQNIVGLGIQCNAGEQGIHAISVATLYDGVFVYILAKKWLPEGLWRLLRNDACTKVICNINDAILGRLERYRLPNVCLFDIGDRSVQSAAETLNLRVFKPHYRDFYDFSTPDLDAGHEGYLATNALVPLVVAAHRQQAGLHMRDYHRMTRYFKRYDVNEASRSAVVASQRAREQSEDRNANTPAKPFWLCSPSKVQSSKDEAEASPSRVDEGPLDAKADTAHGSEDEELSSSEDEESSGGEIEESLGSKVEGSSSDEDEESSSDEDEEPSSNE</sequence>
<proteinExistence type="predicted"/>
<gene>
    <name evidence="2" type="ORF">FOZ63_008919</name>
</gene>
<feature type="region of interest" description="Disordered" evidence="1">
    <location>
        <begin position="349"/>
        <end position="456"/>
    </location>
</feature>
<evidence type="ECO:0000256" key="1">
    <source>
        <dbReference type="SAM" id="MobiDB-lite"/>
    </source>
</evidence>
<feature type="compositionally biased region" description="Basic and acidic residues" evidence="1">
    <location>
        <begin position="353"/>
        <end position="362"/>
    </location>
</feature>
<reference evidence="2 3" key="1">
    <citation type="submission" date="2020-04" db="EMBL/GenBank/DDBJ databases">
        <title>Perkinsus olseni comparative genomics.</title>
        <authorList>
            <person name="Bogema D.R."/>
        </authorList>
    </citation>
    <scope>NUCLEOTIDE SEQUENCE [LARGE SCALE GENOMIC DNA]</scope>
    <source>
        <strain evidence="2 3">ATCC PRA-207</strain>
    </source>
</reference>
<protein>
    <submittedName>
        <fullName evidence="2">Uncharacterized protein</fullName>
    </submittedName>
</protein>
<dbReference type="Proteomes" id="UP000553632">
    <property type="component" value="Unassembled WGS sequence"/>
</dbReference>
<feature type="compositionally biased region" description="Acidic residues" evidence="1">
    <location>
        <begin position="408"/>
        <end position="427"/>
    </location>
</feature>
<comment type="caution">
    <text evidence="2">The sequence shown here is derived from an EMBL/GenBank/DDBJ whole genome shotgun (WGS) entry which is preliminary data.</text>
</comment>
<evidence type="ECO:0000313" key="3">
    <source>
        <dbReference type="Proteomes" id="UP000553632"/>
    </source>
</evidence>
<name>A0A7J6TUZ6_PEROL</name>
<organism evidence="2 3">
    <name type="scientific">Perkinsus olseni</name>
    <name type="common">Perkinsus atlanticus</name>
    <dbReference type="NCBI Taxonomy" id="32597"/>
    <lineage>
        <taxon>Eukaryota</taxon>
        <taxon>Sar</taxon>
        <taxon>Alveolata</taxon>
        <taxon>Perkinsozoa</taxon>
        <taxon>Perkinsea</taxon>
        <taxon>Perkinsida</taxon>
        <taxon>Perkinsidae</taxon>
        <taxon>Perkinsus</taxon>
    </lineage>
</organism>
<keyword evidence="3" id="KW-1185">Reference proteome</keyword>